<comment type="subcellular location">
    <subcellularLocation>
        <location evidence="1">Cytoplasm</location>
        <location evidence="1">Cytoskeleton</location>
        <location evidence="1">Cilium axoneme</location>
    </subcellularLocation>
</comment>
<dbReference type="InterPro" id="IPR032675">
    <property type="entry name" value="LRR_dom_sf"/>
</dbReference>
<gene>
    <name evidence="5" type="ORF">OSTLU_7508</name>
</gene>
<dbReference type="KEGG" id="olu:OSTLU_7508"/>
<keyword evidence="2" id="KW-0433">Leucine-rich repeat</keyword>
<dbReference type="InterPro" id="IPR050216">
    <property type="entry name" value="LRR_domain-containing"/>
</dbReference>
<feature type="non-terminal residue" evidence="5">
    <location>
        <position position="1"/>
    </location>
</feature>
<dbReference type="PANTHER" id="PTHR48051:SF46">
    <property type="entry name" value="LEUCINE RICH REPEAT-CONTAINING DOMAIN PROTEIN"/>
    <property type="match status" value="1"/>
</dbReference>
<dbReference type="InterPro" id="IPR003591">
    <property type="entry name" value="Leu-rich_rpt_typical-subtyp"/>
</dbReference>
<dbReference type="EMBL" id="CP000583">
    <property type="protein sequence ID" value="ABO95223.1"/>
    <property type="molecule type" value="Genomic_DNA"/>
</dbReference>
<feature type="non-terminal residue" evidence="5">
    <location>
        <position position="149"/>
    </location>
</feature>
<dbReference type="SMART" id="SM00369">
    <property type="entry name" value="LRR_TYP"/>
    <property type="match status" value="2"/>
</dbReference>
<dbReference type="Proteomes" id="UP000001568">
    <property type="component" value="Chromosome 3"/>
</dbReference>
<feature type="domain" description="Disease resistance R13L4/SHOC-2-like LRR" evidence="4">
    <location>
        <begin position="41"/>
        <end position="147"/>
    </location>
</feature>
<dbReference type="Pfam" id="PF23598">
    <property type="entry name" value="LRR_14"/>
    <property type="match status" value="1"/>
</dbReference>
<dbReference type="InterPro" id="IPR055414">
    <property type="entry name" value="LRR_R13L4/SHOC2-like"/>
</dbReference>
<name>A4RUB3_OSTLU</name>
<dbReference type="SUPFAM" id="SSF52058">
    <property type="entry name" value="L domain-like"/>
    <property type="match status" value="1"/>
</dbReference>
<organism evidence="5 6">
    <name type="scientific">Ostreococcus lucimarinus (strain CCE9901)</name>
    <dbReference type="NCBI Taxonomy" id="436017"/>
    <lineage>
        <taxon>Eukaryota</taxon>
        <taxon>Viridiplantae</taxon>
        <taxon>Chlorophyta</taxon>
        <taxon>Mamiellophyceae</taxon>
        <taxon>Mamiellales</taxon>
        <taxon>Bathycoccaceae</taxon>
        <taxon>Ostreococcus</taxon>
    </lineage>
</organism>
<evidence type="ECO:0000313" key="6">
    <source>
        <dbReference type="Proteomes" id="UP000001568"/>
    </source>
</evidence>
<dbReference type="OMA" id="DEIANCK"/>
<dbReference type="GO" id="GO:0005930">
    <property type="term" value="C:axoneme"/>
    <property type="evidence" value="ECO:0007669"/>
    <property type="project" value="UniProtKB-SubCell"/>
</dbReference>
<sequence>LRNLDATNNKLREIPREIGNCVNITRLVLAANVIETLPDEIGALVKLKTLIVDGNRLRALPATIGSLKALQTLSACECELSTIPTTISTCIALTTVKFARNKSLDSSALDALADCERLEEIDASACALTVIPAALGRLKRLRKLNIDDN</sequence>
<evidence type="ECO:0000313" key="5">
    <source>
        <dbReference type="EMBL" id="ABO95223.1"/>
    </source>
</evidence>
<dbReference type="GeneID" id="5001078"/>
<dbReference type="HOGENOM" id="CLU_000288_18_15_1"/>
<dbReference type="RefSeq" id="XP_001416930.1">
    <property type="nucleotide sequence ID" value="XM_001416893.1"/>
</dbReference>
<dbReference type="STRING" id="436017.A4RUB3"/>
<evidence type="ECO:0000256" key="1">
    <source>
        <dbReference type="ARBA" id="ARBA00004430"/>
    </source>
</evidence>
<dbReference type="Gramene" id="ABO95223">
    <property type="protein sequence ID" value="ABO95223"/>
    <property type="gene ID" value="OSTLU_7508"/>
</dbReference>
<dbReference type="InterPro" id="IPR001611">
    <property type="entry name" value="Leu-rich_rpt"/>
</dbReference>
<evidence type="ECO:0000256" key="2">
    <source>
        <dbReference type="ARBA" id="ARBA00022614"/>
    </source>
</evidence>
<evidence type="ECO:0000259" key="4">
    <source>
        <dbReference type="Pfam" id="PF23598"/>
    </source>
</evidence>
<reference evidence="5 6" key="1">
    <citation type="journal article" date="2007" name="Proc. Natl. Acad. Sci. U.S.A.">
        <title>The tiny eukaryote Ostreococcus provides genomic insights into the paradox of plankton speciation.</title>
        <authorList>
            <person name="Palenik B."/>
            <person name="Grimwood J."/>
            <person name="Aerts A."/>
            <person name="Rouze P."/>
            <person name="Salamov A."/>
            <person name="Putnam N."/>
            <person name="Dupont C."/>
            <person name="Jorgensen R."/>
            <person name="Derelle E."/>
            <person name="Rombauts S."/>
            <person name="Zhou K."/>
            <person name="Otillar R."/>
            <person name="Merchant S.S."/>
            <person name="Podell S."/>
            <person name="Gaasterland T."/>
            <person name="Napoli C."/>
            <person name="Gendler K."/>
            <person name="Manuell A."/>
            <person name="Tai V."/>
            <person name="Vallon O."/>
            <person name="Piganeau G."/>
            <person name="Jancek S."/>
            <person name="Heijde M."/>
            <person name="Jabbari K."/>
            <person name="Bowler C."/>
            <person name="Lohr M."/>
            <person name="Robbens S."/>
            <person name="Werner G."/>
            <person name="Dubchak I."/>
            <person name="Pazour G.J."/>
            <person name="Ren Q."/>
            <person name="Paulsen I."/>
            <person name="Delwiche C."/>
            <person name="Schmutz J."/>
            <person name="Rokhsar D."/>
            <person name="Van de Peer Y."/>
            <person name="Moreau H."/>
            <person name="Grigoriev I.V."/>
        </authorList>
    </citation>
    <scope>NUCLEOTIDE SEQUENCE [LARGE SCALE GENOMIC DNA]</scope>
    <source>
        <strain evidence="5 6">CCE9901</strain>
    </source>
</reference>
<keyword evidence="6" id="KW-1185">Reference proteome</keyword>
<dbReference type="eggNOG" id="KOG0619">
    <property type="taxonomic scope" value="Eukaryota"/>
</dbReference>
<dbReference type="Pfam" id="PF00560">
    <property type="entry name" value="LRR_1"/>
    <property type="match status" value="1"/>
</dbReference>
<accession>A4RUB3</accession>
<dbReference type="PANTHER" id="PTHR48051">
    <property type="match status" value="1"/>
</dbReference>
<proteinExistence type="predicted"/>
<keyword evidence="3" id="KW-0677">Repeat</keyword>
<dbReference type="AlphaFoldDB" id="A4RUB3"/>
<protein>
    <recommendedName>
        <fullName evidence="4">Disease resistance R13L4/SHOC-2-like LRR domain-containing protein</fullName>
    </recommendedName>
</protein>
<evidence type="ECO:0000256" key="3">
    <source>
        <dbReference type="ARBA" id="ARBA00022737"/>
    </source>
</evidence>
<dbReference type="OrthoDB" id="566279at2759"/>
<dbReference type="Gene3D" id="3.80.10.10">
    <property type="entry name" value="Ribonuclease Inhibitor"/>
    <property type="match status" value="1"/>
</dbReference>